<organism evidence="6 7">
    <name type="scientific">Methylopila capsulata</name>
    <dbReference type="NCBI Taxonomy" id="61654"/>
    <lineage>
        <taxon>Bacteria</taxon>
        <taxon>Pseudomonadati</taxon>
        <taxon>Pseudomonadota</taxon>
        <taxon>Alphaproteobacteria</taxon>
        <taxon>Hyphomicrobiales</taxon>
        <taxon>Methylopilaceae</taxon>
        <taxon>Methylopila</taxon>
    </lineage>
</organism>
<name>A0A9W6IW84_9HYPH</name>
<dbReference type="EMBL" id="BSFF01000010">
    <property type="protein sequence ID" value="GLK57648.1"/>
    <property type="molecule type" value="Genomic_DNA"/>
</dbReference>
<dbReference type="PROSITE" id="PS50977">
    <property type="entry name" value="HTH_TETR_2"/>
    <property type="match status" value="1"/>
</dbReference>
<keyword evidence="2 4" id="KW-0238">DNA-binding</keyword>
<dbReference type="SUPFAM" id="SSF46689">
    <property type="entry name" value="Homeodomain-like"/>
    <property type="match status" value="1"/>
</dbReference>
<dbReference type="InterPro" id="IPR011075">
    <property type="entry name" value="TetR_C"/>
</dbReference>
<evidence type="ECO:0000313" key="7">
    <source>
        <dbReference type="Proteomes" id="UP001143400"/>
    </source>
</evidence>
<comment type="caution">
    <text evidence="6">The sequence shown here is derived from an EMBL/GenBank/DDBJ whole genome shotgun (WGS) entry which is preliminary data.</text>
</comment>
<evidence type="ECO:0000256" key="2">
    <source>
        <dbReference type="ARBA" id="ARBA00023125"/>
    </source>
</evidence>
<dbReference type="GO" id="GO:0003677">
    <property type="term" value="F:DNA binding"/>
    <property type="evidence" value="ECO:0007669"/>
    <property type="project" value="UniProtKB-UniRule"/>
</dbReference>
<dbReference type="AlphaFoldDB" id="A0A9W6IW84"/>
<keyword evidence="3" id="KW-0804">Transcription</keyword>
<sequence length="199" mass="21313">MRRRGRPPAFDRREVLERAAKIFWRRGYEGASIVDLTDAMGITAQSLYAAFGSKAQLYREALDWYRAALGAITPEALDAPDAIAVLSALLRDQARAFTDPAYPPGCMIATAALGCAEENDPVSAMVADLRHASVALVRARLERAIVEGDLRPDADPVALARFVGAVIQGLSVQARDGAGADELVAVAELAAMELARHRA</sequence>
<dbReference type="Pfam" id="PF00440">
    <property type="entry name" value="TetR_N"/>
    <property type="match status" value="1"/>
</dbReference>
<evidence type="ECO:0000259" key="5">
    <source>
        <dbReference type="PROSITE" id="PS50977"/>
    </source>
</evidence>
<dbReference type="PANTHER" id="PTHR47506:SF1">
    <property type="entry name" value="HTH-TYPE TRANSCRIPTIONAL REGULATOR YJDC"/>
    <property type="match status" value="1"/>
</dbReference>
<keyword evidence="1" id="KW-0805">Transcription regulation</keyword>
<dbReference type="PANTHER" id="PTHR47506">
    <property type="entry name" value="TRANSCRIPTIONAL REGULATORY PROTEIN"/>
    <property type="match status" value="1"/>
</dbReference>
<feature type="domain" description="HTH tetR-type" evidence="5">
    <location>
        <begin position="9"/>
        <end position="69"/>
    </location>
</feature>
<dbReference type="Proteomes" id="UP001143400">
    <property type="component" value="Unassembled WGS sequence"/>
</dbReference>
<dbReference type="InterPro" id="IPR009057">
    <property type="entry name" value="Homeodomain-like_sf"/>
</dbReference>
<gene>
    <name evidence="6" type="ORF">GCM10008170_36680</name>
</gene>
<dbReference type="SUPFAM" id="SSF48498">
    <property type="entry name" value="Tetracyclin repressor-like, C-terminal domain"/>
    <property type="match status" value="1"/>
</dbReference>
<reference evidence="6" key="2">
    <citation type="submission" date="2023-01" db="EMBL/GenBank/DDBJ databases">
        <authorList>
            <person name="Sun Q."/>
            <person name="Evtushenko L."/>
        </authorList>
    </citation>
    <scope>NUCLEOTIDE SEQUENCE</scope>
    <source>
        <strain evidence="6">VKM B-1606</strain>
    </source>
</reference>
<dbReference type="InterPro" id="IPR001647">
    <property type="entry name" value="HTH_TetR"/>
</dbReference>
<dbReference type="Pfam" id="PF16925">
    <property type="entry name" value="TetR_C_13"/>
    <property type="match status" value="1"/>
</dbReference>
<evidence type="ECO:0000256" key="1">
    <source>
        <dbReference type="ARBA" id="ARBA00023015"/>
    </source>
</evidence>
<dbReference type="PRINTS" id="PR00455">
    <property type="entry name" value="HTHTETR"/>
</dbReference>
<evidence type="ECO:0000313" key="6">
    <source>
        <dbReference type="EMBL" id="GLK57648.1"/>
    </source>
</evidence>
<reference evidence="6" key="1">
    <citation type="journal article" date="2014" name="Int. J. Syst. Evol. Microbiol.">
        <title>Complete genome sequence of Corynebacterium casei LMG S-19264T (=DSM 44701T), isolated from a smear-ripened cheese.</title>
        <authorList>
            <consortium name="US DOE Joint Genome Institute (JGI-PGF)"/>
            <person name="Walter F."/>
            <person name="Albersmeier A."/>
            <person name="Kalinowski J."/>
            <person name="Ruckert C."/>
        </authorList>
    </citation>
    <scope>NUCLEOTIDE SEQUENCE</scope>
    <source>
        <strain evidence="6">VKM B-1606</strain>
    </source>
</reference>
<evidence type="ECO:0000256" key="4">
    <source>
        <dbReference type="PROSITE-ProRule" id="PRU00335"/>
    </source>
</evidence>
<dbReference type="Gene3D" id="1.10.357.10">
    <property type="entry name" value="Tetracycline Repressor, domain 2"/>
    <property type="match status" value="1"/>
</dbReference>
<protein>
    <submittedName>
        <fullName evidence="6">TetR family transcriptional regulator</fullName>
    </submittedName>
</protein>
<evidence type="ECO:0000256" key="3">
    <source>
        <dbReference type="ARBA" id="ARBA00023163"/>
    </source>
</evidence>
<dbReference type="Gene3D" id="1.10.10.60">
    <property type="entry name" value="Homeodomain-like"/>
    <property type="match status" value="1"/>
</dbReference>
<accession>A0A9W6IW84</accession>
<proteinExistence type="predicted"/>
<feature type="DNA-binding region" description="H-T-H motif" evidence="4">
    <location>
        <begin position="32"/>
        <end position="51"/>
    </location>
</feature>
<dbReference type="InterPro" id="IPR036271">
    <property type="entry name" value="Tet_transcr_reg_TetR-rel_C_sf"/>
</dbReference>